<sequence>MINKQMDIGELRNEVNDFLLEHKEGSLATSIGNIPRSSPVQYFVGKNMDIYILSAGGEKFKAIDENPNVCLLVNTDYINHRKIKGVQVFGKATTSLKDNSIFEEAKNQYEDNYILDKEKDNLKVIKVEPDEIVYLNSVVDGDRTKQVLRLNDGDVKVIHDTVEHKGKFNINPT</sequence>
<dbReference type="Pfam" id="PF01243">
    <property type="entry name" value="PNPOx_N"/>
    <property type="match status" value="1"/>
</dbReference>
<organism evidence="2 3">
    <name type="scientific">Wansuia hejianensis</name>
    <dbReference type="NCBI Taxonomy" id="2763667"/>
    <lineage>
        <taxon>Bacteria</taxon>
        <taxon>Bacillati</taxon>
        <taxon>Bacillota</taxon>
        <taxon>Clostridia</taxon>
        <taxon>Lachnospirales</taxon>
        <taxon>Lachnospiraceae</taxon>
        <taxon>Wansuia</taxon>
    </lineage>
</organism>
<dbReference type="InterPro" id="IPR012349">
    <property type="entry name" value="Split_barrel_FMN-bd"/>
</dbReference>
<dbReference type="EMBL" id="JACRTK010000001">
    <property type="protein sequence ID" value="MBC8589767.1"/>
    <property type="molecule type" value="Genomic_DNA"/>
</dbReference>
<comment type="caution">
    <text evidence="2">The sequence shown here is derived from an EMBL/GenBank/DDBJ whole genome shotgun (WGS) entry which is preliminary data.</text>
</comment>
<dbReference type="SUPFAM" id="SSF50475">
    <property type="entry name" value="FMN-binding split barrel"/>
    <property type="match status" value="1"/>
</dbReference>
<name>A0A926IGN4_9FIRM</name>
<protein>
    <submittedName>
        <fullName evidence="2">Pyridoxamine 5'-phosphate oxidase family protein</fullName>
    </submittedName>
</protein>
<feature type="domain" description="Pyridoxamine 5'-phosphate oxidase N-terminal" evidence="1">
    <location>
        <begin position="12"/>
        <end position="134"/>
    </location>
</feature>
<dbReference type="Proteomes" id="UP000601522">
    <property type="component" value="Unassembled WGS sequence"/>
</dbReference>
<evidence type="ECO:0000259" key="1">
    <source>
        <dbReference type="Pfam" id="PF01243"/>
    </source>
</evidence>
<gene>
    <name evidence="2" type="ORF">H8689_01225</name>
</gene>
<reference evidence="2 3" key="1">
    <citation type="submission" date="2020-08" db="EMBL/GenBank/DDBJ databases">
        <title>Genome public.</title>
        <authorList>
            <person name="Liu C."/>
            <person name="Sun Q."/>
        </authorList>
    </citation>
    <scope>NUCLEOTIDE SEQUENCE [LARGE SCALE GENOMIC DNA]</scope>
    <source>
        <strain evidence="2 3">NSJ-26</strain>
    </source>
</reference>
<dbReference type="RefSeq" id="WP_249322584.1">
    <property type="nucleotide sequence ID" value="NZ_JACRTK010000001.1"/>
</dbReference>
<accession>A0A926IGN4</accession>
<dbReference type="AlphaFoldDB" id="A0A926IGN4"/>
<keyword evidence="3" id="KW-1185">Reference proteome</keyword>
<evidence type="ECO:0000313" key="2">
    <source>
        <dbReference type="EMBL" id="MBC8589767.1"/>
    </source>
</evidence>
<evidence type="ECO:0000313" key="3">
    <source>
        <dbReference type="Proteomes" id="UP000601522"/>
    </source>
</evidence>
<dbReference type="InterPro" id="IPR011576">
    <property type="entry name" value="Pyridox_Oxase_N"/>
</dbReference>
<dbReference type="Gene3D" id="2.30.110.10">
    <property type="entry name" value="Electron Transport, Fmn-binding Protein, Chain A"/>
    <property type="match status" value="1"/>
</dbReference>
<proteinExistence type="predicted"/>